<dbReference type="InterPro" id="IPR032675">
    <property type="entry name" value="LRR_dom_sf"/>
</dbReference>
<dbReference type="AlphaFoldDB" id="A0A1E5UIP0"/>
<feature type="non-terminal residue" evidence="3">
    <location>
        <position position="1"/>
    </location>
</feature>
<dbReference type="Gene3D" id="3.80.10.10">
    <property type="entry name" value="Ribonuclease Inhibitor"/>
    <property type="match status" value="1"/>
</dbReference>
<dbReference type="Proteomes" id="UP000095767">
    <property type="component" value="Unassembled WGS sequence"/>
</dbReference>
<reference evidence="3 4" key="1">
    <citation type="submission" date="2016-09" db="EMBL/GenBank/DDBJ databases">
        <title>The draft genome of Dichanthelium oligosanthes: A C3 panicoid grass species.</title>
        <authorList>
            <person name="Studer A.J."/>
            <person name="Schnable J.C."/>
            <person name="Brutnell T.P."/>
        </authorList>
    </citation>
    <scope>NUCLEOTIDE SEQUENCE [LARGE SCALE GENOMIC DNA]</scope>
    <source>
        <strain evidence="4">cv. Kellogg 1175</strain>
        <tissue evidence="3">Leaf</tissue>
    </source>
</reference>
<evidence type="ECO:0000256" key="1">
    <source>
        <dbReference type="ARBA" id="ARBA00022737"/>
    </source>
</evidence>
<keyword evidence="1" id="KW-0677">Repeat</keyword>
<comment type="caution">
    <text evidence="3">The sequence shown here is derived from an EMBL/GenBank/DDBJ whole genome shotgun (WGS) entry which is preliminary data.</text>
</comment>
<proteinExistence type="predicted"/>
<sequence>LNALCTLDNVRARGKGKGTIKEFRQLLQLRKLGVYRITETNSKEFWFAIDSLKHLRSLSVNWGVMRPQNLDGLDCSLGGSLLPPRSLESLKLGSRPVRLTVWIHQLQNLSRLRLWCTELQLDAIQAVGKLPNLAILRMSHGSFKGEELLFKQGSFPSLVLLELVDIGDVAFVKFEDGAMPKLELLRIWGWSGLQELPGLKYLTKLKEIRRN</sequence>
<dbReference type="PANTHER" id="PTHR15140:SF57">
    <property type="entry name" value="RX N-TERMINAL DOMAIN-CONTAINING PROTEIN"/>
    <property type="match status" value="1"/>
</dbReference>
<dbReference type="PANTHER" id="PTHR15140">
    <property type="entry name" value="TUBULIN-SPECIFIC CHAPERONE E"/>
    <property type="match status" value="1"/>
</dbReference>
<dbReference type="InterPro" id="IPR055414">
    <property type="entry name" value="LRR_R13L4/SHOC2-like"/>
</dbReference>
<feature type="domain" description="Disease resistance R13L4/SHOC-2-like LRR" evidence="2">
    <location>
        <begin position="1"/>
        <end position="208"/>
    </location>
</feature>
<dbReference type="OrthoDB" id="694143at2759"/>
<dbReference type="Pfam" id="PF23598">
    <property type="entry name" value="LRR_14"/>
    <property type="match status" value="1"/>
</dbReference>
<dbReference type="EMBL" id="LWDX02076022">
    <property type="protein sequence ID" value="OEL12743.1"/>
    <property type="molecule type" value="Genomic_DNA"/>
</dbReference>
<organism evidence="3 4">
    <name type="scientific">Dichanthelium oligosanthes</name>
    <dbReference type="NCBI Taxonomy" id="888268"/>
    <lineage>
        <taxon>Eukaryota</taxon>
        <taxon>Viridiplantae</taxon>
        <taxon>Streptophyta</taxon>
        <taxon>Embryophyta</taxon>
        <taxon>Tracheophyta</taxon>
        <taxon>Spermatophyta</taxon>
        <taxon>Magnoliopsida</taxon>
        <taxon>Liliopsida</taxon>
        <taxon>Poales</taxon>
        <taxon>Poaceae</taxon>
        <taxon>PACMAD clade</taxon>
        <taxon>Panicoideae</taxon>
        <taxon>Panicodae</taxon>
        <taxon>Paniceae</taxon>
        <taxon>Dichantheliinae</taxon>
        <taxon>Dichanthelium</taxon>
    </lineage>
</organism>
<dbReference type="STRING" id="888268.A0A1E5UIP0"/>
<evidence type="ECO:0000259" key="2">
    <source>
        <dbReference type="Pfam" id="PF23598"/>
    </source>
</evidence>
<evidence type="ECO:0000313" key="4">
    <source>
        <dbReference type="Proteomes" id="UP000095767"/>
    </source>
</evidence>
<evidence type="ECO:0000313" key="3">
    <source>
        <dbReference type="EMBL" id="OEL12743.1"/>
    </source>
</evidence>
<keyword evidence="4" id="KW-1185">Reference proteome</keyword>
<protein>
    <recommendedName>
        <fullName evidence="2">Disease resistance R13L4/SHOC-2-like LRR domain-containing protein</fullName>
    </recommendedName>
</protein>
<dbReference type="SUPFAM" id="SSF52058">
    <property type="entry name" value="L domain-like"/>
    <property type="match status" value="1"/>
</dbReference>
<accession>A0A1E5UIP0</accession>
<name>A0A1E5UIP0_9POAL</name>
<gene>
    <name evidence="3" type="ORF">BAE44_0026238</name>
</gene>